<keyword evidence="3" id="KW-0378">Hydrolase</keyword>
<evidence type="ECO:0000313" key="4">
    <source>
        <dbReference type="Proteomes" id="UP001139353"/>
    </source>
</evidence>
<sequence>MSRDALPDSDVRRRLLMLAAGFALVSCGGGGGGSPATAPTPPTPAPPAPIPNPPPPPPPAPGPAPVKSAKRGVAYDFASLADLQALSTGVSWWYNWATRPNNALPANAALQASMDYLPMLWNASYDAPSVEAFIKANADIKYLLVLNEPNLVDQADMSPSQAAAAWPGYEAVAAATGAKIVGPAITWGTMPGFSDPVVWLDAFIAAYQAANGGRSPQIDYIAFHWYDYGLADQLDRLKKYGKPFWVTEMANWHNGDGSAAIDTLAKQQAQMTDMVATCESRPDVFRYAWFTGRWASDAHFTSLLGANPGDLTDLGRLYLTLPFTPA</sequence>
<dbReference type="GO" id="GO:0071966">
    <property type="term" value="P:fungal-type cell wall polysaccharide metabolic process"/>
    <property type="evidence" value="ECO:0007669"/>
    <property type="project" value="TreeGrafter"/>
</dbReference>
<feature type="region of interest" description="Disordered" evidence="1">
    <location>
        <begin position="29"/>
        <end position="68"/>
    </location>
</feature>
<accession>A0A9X1YIK7</accession>
<dbReference type="EMBL" id="JAJLJH010000001">
    <property type="protein sequence ID" value="MCK9685057.1"/>
    <property type="molecule type" value="Genomic_DNA"/>
</dbReference>
<dbReference type="AlphaFoldDB" id="A0A9X1YIK7"/>
<dbReference type="GO" id="GO:0016787">
    <property type="term" value="F:hydrolase activity"/>
    <property type="evidence" value="ECO:0007669"/>
    <property type="project" value="UniProtKB-KW"/>
</dbReference>
<evidence type="ECO:0000256" key="1">
    <source>
        <dbReference type="SAM" id="MobiDB-lite"/>
    </source>
</evidence>
<comment type="caution">
    <text evidence="3">The sequence shown here is derived from an EMBL/GenBank/DDBJ whole genome shotgun (WGS) entry which is preliminary data.</text>
</comment>
<dbReference type="InterPro" id="IPR006311">
    <property type="entry name" value="TAT_signal"/>
</dbReference>
<organism evidence="3 4">
    <name type="scientific">Scleromatobacter humisilvae</name>
    <dbReference type="NCBI Taxonomy" id="2897159"/>
    <lineage>
        <taxon>Bacteria</taxon>
        <taxon>Pseudomonadati</taxon>
        <taxon>Pseudomonadota</taxon>
        <taxon>Betaproteobacteria</taxon>
        <taxon>Burkholderiales</taxon>
        <taxon>Sphaerotilaceae</taxon>
        <taxon>Scleromatobacter</taxon>
    </lineage>
</organism>
<dbReference type="InterPro" id="IPR053183">
    <property type="entry name" value="ASL1"/>
</dbReference>
<dbReference type="Gene3D" id="3.20.20.80">
    <property type="entry name" value="Glycosidases"/>
    <property type="match status" value="1"/>
</dbReference>
<dbReference type="PROSITE" id="PS51318">
    <property type="entry name" value="TAT"/>
    <property type="match status" value="1"/>
</dbReference>
<reference evidence="3" key="1">
    <citation type="submission" date="2021-11" db="EMBL/GenBank/DDBJ databases">
        <title>BS-T2-15 a new species belonging to the Comamonadaceae family isolated from the soil of a French oak forest.</title>
        <authorList>
            <person name="Mieszkin S."/>
            <person name="Alain K."/>
        </authorList>
    </citation>
    <scope>NUCLEOTIDE SEQUENCE</scope>
    <source>
        <strain evidence="3">BS-T2-15</strain>
    </source>
</reference>
<dbReference type="PANTHER" id="PTHR34154">
    <property type="entry name" value="ALKALI-SENSITIVE LINKAGE PROTEIN 1"/>
    <property type="match status" value="1"/>
</dbReference>
<protein>
    <submittedName>
        <fullName evidence="3">Glycoside hydrolase family protein</fullName>
    </submittedName>
</protein>
<feature type="domain" description="Asl1-like glycosyl hydrolase catalytic" evidence="2">
    <location>
        <begin position="72"/>
        <end position="318"/>
    </location>
</feature>
<dbReference type="InterPro" id="IPR017853">
    <property type="entry name" value="GH"/>
</dbReference>
<keyword evidence="4" id="KW-1185">Reference proteome</keyword>
<dbReference type="InterPro" id="IPR024655">
    <property type="entry name" value="Asl1_glyco_hydro_catalytic"/>
</dbReference>
<name>A0A9X1YIK7_9BURK</name>
<feature type="compositionally biased region" description="Pro residues" evidence="1">
    <location>
        <begin position="38"/>
        <end position="64"/>
    </location>
</feature>
<dbReference type="Proteomes" id="UP001139353">
    <property type="component" value="Unassembled WGS sequence"/>
</dbReference>
<evidence type="ECO:0000313" key="3">
    <source>
        <dbReference type="EMBL" id="MCK9685057.1"/>
    </source>
</evidence>
<dbReference type="Pfam" id="PF11790">
    <property type="entry name" value="Glyco_hydro_cc"/>
    <property type="match status" value="1"/>
</dbReference>
<dbReference type="SUPFAM" id="SSF51445">
    <property type="entry name" value="(Trans)glycosidases"/>
    <property type="match status" value="1"/>
</dbReference>
<evidence type="ECO:0000259" key="2">
    <source>
        <dbReference type="Pfam" id="PF11790"/>
    </source>
</evidence>
<gene>
    <name evidence="3" type="ORF">LPC04_04965</name>
</gene>
<proteinExistence type="predicted"/>
<dbReference type="RefSeq" id="WP_275681073.1">
    <property type="nucleotide sequence ID" value="NZ_JAJLJH010000001.1"/>
</dbReference>
<dbReference type="PROSITE" id="PS51257">
    <property type="entry name" value="PROKAR_LIPOPROTEIN"/>
    <property type="match status" value="1"/>
</dbReference>
<dbReference type="PANTHER" id="PTHR34154:SF3">
    <property type="entry name" value="ALKALI-SENSITIVE LINKAGE PROTEIN 1"/>
    <property type="match status" value="1"/>
</dbReference>